<feature type="domain" description="RNA polymerase sigma-70" evidence="7">
    <location>
        <begin position="590"/>
        <end position="616"/>
    </location>
</feature>
<dbReference type="InterPro" id="IPR014284">
    <property type="entry name" value="RNA_pol_sigma-70_dom"/>
</dbReference>
<dbReference type="InterPro" id="IPR007627">
    <property type="entry name" value="RNA_pol_sigma70_r2"/>
</dbReference>
<evidence type="ECO:0000259" key="7">
    <source>
        <dbReference type="PROSITE" id="PS00716"/>
    </source>
</evidence>
<gene>
    <name evidence="8" type="ORF">RJ641_024949</name>
</gene>
<dbReference type="InterPro" id="IPR007630">
    <property type="entry name" value="RNA_pol_sigma70_r4"/>
</dbReference>
<dbReference type="PANTHER" id="PTHR30603">
    <property type="entry name" value="RNA POLYMERASE SIGMA FACTOR RPO"/>
    <property type="match status" value="1"/>
</dbReference>
<dbReference type="GO" id="GO:0016987">
    <property type="term" value="F:sigma factor activity"/>
    <property type="evidence" value="ECO:0007669"/>
    <property type="project" value="UniProtKB-KW"/>
</dbReference>
<dbReference type="GO" id="GO:0071482">
    <property type="term" value="P:cellular response to light stimulus"/>
    <property type="evidence" value="ECO:0007669"/>
    <property type="project" value="UniProtKB-ARBA"/>
</dbReference>
<dbReference type="InterPro" id="IPR050239">
    <property type="entry name" value="Sigma-70_RNA_pol_init_factors"/>
</dbReference>
<feature type="domain" description="RNA polymerase sigma-70" evidence="6">
    <location>
        <begin position="421"/>
        <end position="434"/>
    </location>
</feature>
<dbReference type="PANTHER" id="PTHR30603:SF45">
    <property type="entry name" value="RNA POLYMERASE SIGMA FACTOR SIGF, CHLOROPLASTIC"/>
    <property type="match status" value="1"/>
</dbReference>
<dbReference type="PRINTS" id="PR00046">
    <property type="entry name" value="SIGMA70FCT"/>
</dbReference>
<dbReference type="GO" id="GO:0006352">
    <property type="term" value="P:DNA-templated transcription initiation"/>
    <property type="evidence" value="ECO:0007669"/>
    <property type="project" value="InterPro"/>
</dbReference>
<dbReference type="SUPFAM" id="SSF88659">
    <property type="entry name" value="Sigma3 and sigma4 domains of RNA polymerase sigma factors"/>
    <property type="match status" value="2"/>
</dbReference>
<evidence type="ECO:0000256" key="2">
    <source>
        <dbReference type="ARBA" id="ARBA00023015"/>
    </source>
</evidence>
<dbReference type="Gene3D" id="1.20.120.1810">
    <property type="match status" value="1"/>
</dbReference>
<name>A0AAN8ZNF8_9MAGN</name>
<keyword evidence="4" id="KW-0238">DNA-binding</keyword>
<dbReference type="Pfam" id="PF04542">
    <property type="entry name" value="Sigma70_r2"/>
    <property type="match status" value="1"/>
</dbReference>
<evidence type="ECO:0000259" key="6">
    <source>
        <dbReference type="PROSITE" id="PS00715"/>
    </source>
</evidence>
<evidence type="ECO:0000313" key="9">
    <source>
        <dbReference type="Proteomes" id="UP001370490"/>
    </source>
</evidence>
<dbReference type="EMBL" id="JBAMMX010000003">
    <property type="protein sequence ID" value="KAK6943847.1"/>
    <property type="molecule type" value="Genomic_DNA"/>
</dbReference>
<dbReference type="GO" id="GO:0003677">
    <property type="term" value="F:DNA binding"/>
    <property type="evidence" value="ECO:0007669"/>
    <property type="project" value="UniProtKB-KW"/>
</dbReference>
<keyword evidence="9" id="KW-1185">Reference proteome</keyword>
<dbReference type="InterPro" id="IPR007624">
    <property type="entry name" value="RNA_pol_sigma70_r3"/>
</dbReference>
<keyword evidence="2" id="KW-0805">Transcription regulation</keyword>
<dbReference type="SUPFAM" id="SSF88946">
    <property type="entry name" value="Sigma2 domain of RNA polymerase sigma factors"/>
    <property type="match status" value="1"/>
</dbReference>
<protein>
    <submittedName>
        <fullName evidence="8">RNA polymerase sigma-70 region 4</fullName>
    </submittedName>
</protein>
<dbReference type="InterPro" id="IPR036388">
    <property type="entry name" value="WH-like_DNA-bd_sf"/>
</dbReference>
<evidence type="ECO:0000256" key="4">
    <source>
        <dbReference type="ARBA" id="ARBA00023125"/>
    </source>
</evidence>
<comment type="similarity">
    <text evidence="1">Belongs to the sigma-70 factor family.</text>
</comment>
<evidence type="ECO:0000256" key="1">
    <source>
        <dbReference type="ARBA" id="ARBA00007788"/>
    </source>
</evidence>
<dbReference type="PROSITE" id="PS00715">
    <property type="entry name" value="SIGMA70_1"/>
    <property type="match status" value="1"/>
</dbReference>
<dbReference type="InterPro" id="IPR000943">
    <property type="entry name" value="RNA_pol_sigma70"/>
</dbReference>
<keyword evidence="3" id="KW-0731">Sigma factor</keyword>
<dbReference type="PROSITE" id="PS00716">
    <property type="entry name" value="SIGMA70_2"/>
    <property type="match status" value="1"/>
</dbReference>
<proteinExistence type="inferred from homology"/>
<evidence type="ECO:0000313" key="8">
    <source>
        <dbReference type="EMBL" id="KAK6943847.1"/>
    </source>
</evidence>
<accession>A0AAN8ZNF8</accession>
<dbReference type="AlphaFoldDB" id="A0AAN8ZNF8"/>
<dbReference type="InterPro" id="IPR013325">
    <property type="entry name" value="RNA_pol_sigma_r2"/>
</dbReference>
<dbReference type="CDD" id="cd06171">
    <property type="entry name" value="Sigma70_r4"/>
    <property type="match status" value="1"/>
</dbReference>
<comment type="caution">
    <text evidence="8">The sequence shown here is derived from an EMBL/GenBank/DDBJ whole genome shotgun (WGS) entry which is preliminary data.</text>
</comment>
<organism evidence="8 9">
    <name type="scientific">Dillenia turbinata</name>
    <dbReference type="NCBI Taxonomy" id="194707"/>
    <lineage>
        <taxon>Eukaryota</taxon>
        <taxon>Viridiplantae</taxon>
        <taxon>Streptophyta</taxon>
        <taxon>Embryophyta</taxon>
        <taxon>Tracheophyta</taxon>
        <taxon>Spermatophyta</taxon>
        <taxon>Magnoliopsida</taxon>
        <taxon>eudicotyledons</taxon>
        <taxon>Gunneridae</taxon>
        <taxon>Pentapetalae</taxon>
        <taxon>Dilleniales</taxon>
        <taxon>Dilleniaceae</taxon>
        <taxon>Dillenia</taxon>
    </lineage>
</organism>
<dbReference type="Proteomes" id="UP001370490">
    <property type="component" value="Unassembled WGS sequence"/>
</dbReference>
<dbReference type="InterPro" id="IPR013324">
    <property type="entry name" value="RNA_pol_sigma_r3/r4-like"/>
</dbReference>
<dbReference type="Pfam" id="PF04539">
    <property type="entry name" value="Sigma70_r3"/>
    <property type="match status" value="1"/>
</dbReference>
<reference evidence="8 9" key="1">
    <citation type="submission" date="2023-12" db="EMBL/GenBank/DDBJ databases">
        <title>A high-quality genome assembly for Dillenia turbinata (Dilleniales).</title>
        <authorList>
            <person name="Chanderbali A."/>
        </authorList>
    </citation>
    <scope>NUCLEOTIDE SEQUENCE [LARGE SCALE GENOMIC DNA]</scope>
    <source>
        <strain evidence="8">LSX21</strain>
        <tissue evidence="8">Leaf</tissue>
    </source>
</reference>
<evidence type="ECO:0000256" key="3">
    <source>
        <dbReference type="ARBA" id="ARBA00023082"/>
    </source>
</evidence>
<dbReference type="Gene3D" id="1.10.10.10">
    <property type="entry name" value="Winged helix-like DNA-binding domain superfamily/Winged helix DNA-binding domain"/>
    <property type="match status" value="2"/>
</dbReference>
<evidence type="ECO:0000256" key="5">
    <source>
        <dbReference type="ARBA" id="ARBA00023163"/>
    </source>
</evidence>
<sequence length="633" mass="71898">MEAGRTVVSPASSSFIPRTNIRNSPSSASSGSHGLTIQLGILQQDPTSCLLLRKHFCLLFEIISLCIMAPASNKGILQCAQISESPIHHKVSGRVFLHLNFTVLMIHEQAAPALQHIGTSTTRNIPGSLRLQEQRDEDKTFLQTLREGRMAQAIVDRRQLESGSSVCEAYKVEYDLYLKELEHHFLHFHGLWYLLPSLQIQGKPSLSMQSVAANEKKLVDVSKPHCDAVALAKKALSASQEAASLAEDSEVCGDDESLSSSLATRSSYPVKEKIVRSSRLLERRSKKRRVPIKKMVDESFFPKRAIKQKRATERLDLNDPLQLFLSSPETTELLTSKEESELIVQIQELSRLQEVKSRLQAQFDREPTLVEWAKAVGINCWDLQSQLRSGKNSREKLIYANFRMVVHIAKQYKGRGLSLPDLLQEGSMGLMKSVEKFKPQAGCRFATYAYWWIRQSIRKAIFQHSRTVRLPENVYTLLGKVQEAKRSYVQEGNHDPTTEELSRRVGITIERLENLLHSTRMPLSMQQPIWSDQDTTFQEITADPEIEIPEVSVAKQLMRRHVRNLLSILNPRERQIIRLRFGIEDGNEKSLSDIGNVFGLSKERVRQLESRALYKLKQCLSSQGLEAYTDMLV</sequence>
<dbReference type="Pfam" id="PF04545">
    <property type="entry name" value="Sigma70_r4"/>
    <property type="match status" value="1"/>
</dbReference>
<dbReference type="NCBIfam" id="TIGR02937">
    <property type="entry name" value="sigma70-ECF"/>
    <property type="match status" value="1"/>
</dbReference>
<keyword evidence="5" id="KW-0804">Transcription</keyword>